<feature type="domain" description="Methyl-accepting transducer" evidence="4">
    <location>
        <begin position="266"/>
        <end position="495"/>
    </location>
</feature>
<accession>M1GLA4</accession>
<dbReference type="GO" id="GO:0004888">
    <property type="term" value="F:transmembrane signaling receptor activity"/>
    <property type="evidence" value="ECO:0007669"/>
    <property type="project" value="TreeGrafter"/>
</dbReference>
<dbReference type="InterPro" id="IPR003660">
    <property type="entry name" value="HAMP_dom"/>
</dbReference>
<dbReference type="PROSITE" id="PS50885">
    <property type="entry name" value="HAMP"/>
    <property type="match status" value="1"/>
</dbReference>
<dbReference type="InterPro" id="IPR051310">
    <property type="entry name" value="MCP_chemotaxis"/>
</dbReference>
<keyword evidence="3" id="KW-0812">Transmembrane</keyword>
<dbReference type="PANTHER" id="PTHR43531:SF14">
    <property type="entry name" value="METHYL-ACCEPTING CHEMOTAXIS PROTEIN I-RELATED"/>
    <property type="match status" value="1"/>
</dbReference>
<sequence length="518" mass="54425">MDRWNLRTRLSAAFGVVLCLAVGSGLIGIYRLNLACRAYEQVIDGGYADNRATAEMEIAFKFQVQDWKDALLRGKNPALLAASWADFERREQEVDDWAQRLKGALPAGRARDLVDQFAQAHTVMGARYRKALEAFKASGCDPAIGDAAVRGMDRAPTELLQRARERILAATRVSVDRAKAEAARTTEVAVVLMALAVVLGIVASNFLSRSITEPIIHAVHVAEAVAAGDLTTEVEGGGGGEAGRLLAALRSMNENLRRVVGEVRESVESVATASGQIAAGNHDLSGRTEQQASSLQQTAAFIEQLAGAVRQTAGNADQENVLTTSASEAMDKGIAAVARVVATMEQINQASAKVAEITNIIDGIAFQTNILALNAAVEAARAGEQGRGFAVVAGEVRSLAQRSAEAACEIKGVVADSVQKTAAGSGLVDDAGSSMSEIALHIRRAHDLIGEIRDAAREQSSGIGQVSTAVSEMDQITQQNAALVEESAAAASSLKEQADSLTHAVAVFKLGGPKFAFA</sequence>
<evidence type="ECO:0000259" key="5">
    <source>
        <dbReference type="PROSITE" id="PS50885"/>
    </source>
</evidence>
<name>M1GLA4_9ZZZZ</name>
<proteinExistence type="inferred from homology"/>
<protein>
    <submittedName>
        <fullName evidence="6">Methyl-accepting chemotaxis sensory transducer</fullName>
    </submittedName>
</protein>
<dbReference type="AlphaFoldDB" id="M1GLA4"/>
<dbReference type="CDD" id="cd11386">
    <property type="entry name" value="MCP_signal"/>
    <property type="match status" value="1"/>
</dbReference>
<dbReference type="InterPro" id="IPR004089">
    <property type="entry name" value="MCPsignal_dom"/>
</dbReference>
<reference evidence="6" key="1">
    <citation type="journal article" date="2013" name="Appl. Environ. Microbiol.">
        <title>RubisCO Gene Clusters Found in a Metagenome Microarray from Acid Mine Drainage.</title>
        <authorList>
            <person name="Guo X."/>
            <person name="Yin H."/>
            <person name="Cong J."/>
            <person name="Dai Z."/>
            <person name="Liang Y."/>
            <person name="Liu X."/>
        </authorList>
    </citation>
    <scope>NUCLEOTIDE SEQUENCE</scope>
</reference>
<dbReference type="SMART" id="SM00283">
    <property type="entry name" value="MA"/>
    <property type="match status" value="1"/>
</dbReference>
<feature type="transmembrane region" description="Helical" evidence="3">
    <location>
        <begin position="12"/>
        <end position="30"/>
    </location>
</feature>
<dbReference type="FunFam" id="1.10.287.950:FF:000001">
    <property type="entry name" value="Methyl-accepting chemotaxis sensory transducer"/>
    <property type="match status" value="1"/>
</dbReference>
<evidence type="ECO:0000259" key="4">
    <source>
        <dbReference type="PROSITE" id="PS50111"/>
    </source>
</evidence>
<evidence type="ECO:0000256" key="1">
    <source>
        <dbReference type="ARBA" id="ARBA00022481"/>
    </source>
</evidence>
<dbReference type="PANTHER" id="PTHR43531">
    <property type="entry name" value="PROTEIN ICFG"/>
    <property type="match status" value="1"/>
</dbReference>
<dbReference type="SMART" id="SM00304">
    <property type="entry name" value="HAMP"/>
    <property type="match status" value="1"/>
</dbReference>
<dbReference type="SUPFAM" id="SSF58104">
    <property type="entry name" value="Methyl-accepting chemotaxis protein (MCP) signaling domain"/>
    <property type="match status" value="1"/>
</dbReference>
<evidence type="ECO:0000313" key="6">
    <source>
        <dbReference type="EMBL" id="AGE14122.1"/>
    </source>
</evidence>
<dbReference type="GO" id="GO:0007165">
    <property type="term" value="P:signal transduction"/>
    <property type="evidence" value="ECO:0007669"/>
    <property type="project" value="InterPro"/>
</dbReference>
<dbReference type="GO" id="GO:0005886">
    <property type="term" value="C:plasma membrane"/>
    <property type="evidence" value="ECO:0007669"/>
    <property type="project" value="TreeGrafter"/>
</dbReference>
<dbReference type="Gene3D" id="1.10.287.950">
    <property type="entry name" value="Methyl-accepting chemotaxis protein"/>
    <property type="match status" value="1"/>
</dbReference>
<organism evidence="6">
    <name type="scientific">uncultured prokaryote</name>
    <dbReference type="NCBI Taxonomy" id="198431"/>
    <lineage>
        <taxon>unclassified sequences</taxon>
        <taxon>environmental samples</taxon>
    </lineage>
</organism>
<feature type="transmembrane region" description="Helical" evidence="3">
    <location>
        <begin position="188"/>
        <end position="207"/>
    </location>
</feature>
<dbReference type="EMBL" id="JQ815896">
    <property type="protein sequence ID" value="AGE14122.1"/>
    <property type="molecule type" value="Genomic_DNA"/>
</dbReference>
<dbReference type="PROSITE" id="PS50111">
    <property type="entry name" value="CHEMOTAXIS_TRANSDUC_2"/>
    <property type="match status" value="1"/>
</dbReference>
<dbReference type="GO" id="GO:0006935">
    <property type="term" value="P:chemotaxis"/>
    <property type="evidence" value="ECO:0007669"/>
    <property type="project" value="TreeGrafter"/>
</dbReference>
<dbReference type="Pfam" id="PF00015">
    <property type="entry name" value="MCPsignal"/>
    <property type="match status" value="1"/>
</dbReference>
<evidence type="ECO:0000256" key="3">
    <source>
        <dbReference type="SAM" id="Phobius"/>
    </source>
</evidence>
<comment type="similarity">
    <text evidence="2">Belongs to the methyl-accepting chemotaxis (MCP) protein family.</text>
</comment>
<keyword evidence="3" id="KW-0472">Membrane</keyword>
<keyword evidence="3" id="KW-1133">Transmembrane helix</keyword>
<feature type="domain" description="HAMP" evidence="5">
    <location>
        <begin position="209"/>
        <end position="261"/>
    </location>
</feature>
<keyword evidence="1" id="KW-0488">Methylation</keyword>
<dbReference type="Pfam" id="PF00672">
    <property type="entry name" value="HAMP"/>
    <property type="match status" value="1"/>
</dbReference>
<evidence type="ECO:0000256" key="2">
    <source>
        <dbReference type="ARBA" id="ARBA00029447"/>
    </source>
</evidence>